<comment type="caution">
    <text evidence="1">The sequence shown here is derived from an EMBL/GenBank/DDBJ whole genome shotgun (WGS) entry which is preliminary data.</text>
</comment>
<evidence type="ECO:0000313" key="1">
    <source>
        <dbReference type="EMBL" id="REG01397.1"/>
    </source>
</evidence>
<accession>A0A3D9ZVS0</accession>
<dbReference type="AlphaFoldDB" id="A0A3D9ZVS0"/>
<dbReference type="EMBL" id="QUMQ01000001">
    <property type="protein sequence ID" value="REG01397.1"/>
    <property type="molecule type" value="Genomic_DNA"/>
</dbReference>
<protein>
    <recommendedName>
        <fullName evidence="3">YCII-related domain-containing protein</fullName>
    </recommendedName>
</protein>
<name>A0A3D9ZVS0_9ACTN</name>
<sequence length="112" mass="12134">MTTYVSDDEMRAGMTTTKTYTTVILHAGPKYGTPEARPIIWEHGRRNFGLRADGDLSIVCPVADDTDVCGIGIFNRDLDATVALMEEDPGVVAGVFTYTAHPVRSFPGDSLP</sequence>
<keyword evidence="2" id="KW-1185">Reference proteome</keyword>
<proteinExistence type="predicted"/>
<reference evidence="1 2" key="1">
    <citation type="submission" date="2018-08" db="EMBL/GenBank/DDBJ databases">
        <title>Sequencing the genomes of 1000 actinobacteria strains.</title>
        <authorList>
            <person name="Klenk H.-P."/>
        </authorList>
    </citation>
    <scope>NUCLEOTIDE SEQUENCE [LARGE SCALE GENOMIC DNA]</scope>
    <source>
        <strain evidence="1 2">DSM 44099</strain>
    </source>
</reference>
<organism evidence="1 2">
    <name type="scientific">Asanoa ferruginea</name>
    <dbReference type="NCBI Taxonomy" id="53367"/>
    <lineage>
        <taxon>Bacteria</taxon>
        <taxon>Bacillati</taxon>
        <taxon>Actinomycetota</taxon>
        <taxon>Actinomycetes</taxon>
        <taxon>Micromonosporales</taxon>
        <taxon>Micromonosporaceae</taxon>
        <taxon>Asanoa</taxon>
    </lineage>
</organism>
<dbReference type="RefSeq" id="WP_203783526.1">
    <property type="nucleotide sequence ID" value="NZ_BONB01000012.1"/>
</dbReference>
<evidence type="ECO:0008006" key="3">
    <source>
        <dbReference type="Google" id="ProtNLM"/>
    </source>
</evidence>
<gene>
    <name evidence="1" type="ORF">DFJ67_7480</name>
</gene>
<dbReference type="Proteomes" id="UP000256913">
    <property type="component" value="Unassembled WGS sequence"/>
</dbReference>
<evidence type="ECO:0000313" key="2">
    <source>
        <dbReference type="Proteomes" id="UP000256913"/>
    </source>
</evidence>